<dbReference type="AlphaFoldDB" id="A0A1C4XRY8"/>
<reference evidence="2 3" key="1">
    <citation type="submission" date="2016-06" db="EMBL/GenBank/DDBJ databases">
        <authorList>
            <person name="Kjaerup R.B."/>
            <person name="Dalgaard T.S."/>
            <person name="Juul-Madsen H.R."/>
        </authorList>
    </citation>
    <scope>NUCLEOTIDE SEQUENCE [LARGE SCALE GENOMIC DNA]</scope>
    <source>
        <strain evidence="2 3">DSM 44871</strain>
    </source>
</reference>
<feature type="transmembrane region" description="Helical" evidence="1">
    <location>
        <begin position="91"/>
        <end position="113"/>
    </location>
</feature>
<keyword evidence="1" id="KW-1133">Transmembrane helix</keyword>
<feature type="transmembrane region" description="Helical" evidence="1">
    <location>
        <begin position="325"/>
        <end position="342"/>
    </location>
</feature>
<name>A0A1C4XRY8_9ACTN</name>
<feature type="transmembrane region" description="Helical" evidence="1">
    <location>
        <begin position="372"/>
        <end position="392"/>
    </location>
</feature>
<evidence type="ECO:0008006" key="4">
    <source>
        <dbReference type="Google" id="ProtNLM"/>
    </source>
</evidence>
<feature type="transmembrane region" description="Helical" evidence="1">
    <location>
        <begin position="166"/>
        <end position="199"/>
    </location>
</feature>
<dbReference type="STRING" id="285676.GA0070561_3660"/>
<proteinExistence type="predicted"/>
<feature type="transmembrane region" description="Helical" evidence="1">
    <location>
        <begin position="349"/>
        <end position="366"/>
    </location>
</feature>
<feature type="transmembrane region" description="Helical" evidence="1">
    <location>
        <begin position="299"/>
        <end position="319"/>
    </location>
</feature>
<protein>
    <recommendedName>
        <fullName evidence="4">Oligosaccharide repeat unit polymerase</fullName>
    </recommendedName>
</protein>
<dbReference type="EMBL" id="FMCR01000003">
    <property type="protein sequence ID" value="SCF11269.1"/>
    <property type="molecule type" value="Genomic_DNA"/>
</dbReference>
<gene>
    <name evidence="2" type="ORF">GA0070561_3660</name>
</gene>
<keyword evidence="1" id="KW-0812">Transmembrane</keyword>
<feature type="transmembrane region" description="Helical" evidence="1">
    <location>
        <begin position="48"/>
        <end position="71"/>
    </location>
</feature>
<feature type="transmembrane region" description="Helical" evidence="1">
    <location>
        <begin position="133"/>
        <end position="154"/>
    </location>
</feature>
<dbReference type="Proteomes" id="UP000198864">
    <property type="component" value="Unassembled WGS sequence"/>
</dbReference>
<feature type="transmembrane region" description="Helical" evidence="1">
    <location>
        <begin position="21"/>
        <end position="42"/>
    </location>
</feature>
<accession>A0A1C4XRY8</accession>
<keyword evidence="1" id="KW-0472">Membrane</keyword>
<sequence>MGAGSGSGSAGPWAARIFRCYPVSLVVLAPYVLFILPIAVVYENPDLGFLMRLVGLALAGSLLVETAALPLRGSALGWARGVRAVNGHPRIYAVARCVAVVSIAADLTGAVVGRGTIFTQVSGGLPDSPLGSLTALVSGWSALAVALLIASTLGGRASTRRVGGWLFALALTQALLVVMTARAAPLLGFISFVAAAGAISGVIRARYLAVAAVVVALAWPTLFELRNDIRQSGGVSVSEQVTAEDRLRLDLQMSAVAHHRVPVDLPQPGPVDYLRYGLVPRVLDTDRPTISTGVVINQYLGSSATSAYSFLALGNVYFLDGPWAVIVYYGLWSALMVLLLRVGGAPGPMRLAALCFTLAGPLLWSSTYPDSMIAVIQHAVSAVPVFVLLRLTDRSSSGSEGKQHAGRRHQAGTAAIGHALPAGVAGSTRA</sequence>
<organism evidence="2 3">
    <name type="scientific">Micromonospora saelicesensis</name>
    <dbReference type="NCBI Taxonomy" id="285676"/>
    <lineage>
        <taxon>Bacteria</taxon>
        <taxon>Bacillati</taxon>
        <taxon>Actinomycetota</taxon>
        <taxon>Actinomycetes</taxon>
        <taxon>Micromonosporales</taxon>
        <taxon>Micromonosporaceae</taxon>
        <taxon>Micromonospora</taxon>
    </lineage>
</organism>
<evidence type="ECO:0000313" key="3">
    <source>
        <dbReference type="Proteomes" id="UP000198864"/>
    </source>
</evidence>
<evidence type="ECO:0000313" key="2">
    <source>
        <dbReference type="EMBL" id="SCF11269.1"/>
    </source>
</evidence>
<evidence type="ECO:0000256" key="1">
    <source>
        <dbReference type="SAM" id="Phobius"/>
    </source>
</evidence>